<reference evidence="2 3" key="1">
    <citation type="submission" date="2015-06" db="EMBL/GenBank/DDBJ databases">
        <title>Survival trade-offs in plant roots during colonization by closely related pathogenic and mutualistic fungi.</title>
        <authorList>
            <person name="Hacquard S."/>
            <person name="Kracher B."/>
            <person name="Hiruma K."/>
            <person name="Weinman A."/>
            <person name="Muench P."/>
            <person name="Garrido Oter R."/>
            <person name="Ver Loren van Themaat E."/>
            <person name="Dallerey J.-F."/>
            <person name="Damm U."/>
            <person name="Henrissat B."/>
            <person name="Lespinet O."/>
            <person name="Thon M."/>
            <person name="Kemen E."/>
            <person name="McHardy A.C."/>
            <person name="Schulze-Lefert P."/>
            <person name="O'Connell R.J."/>
        </authorList>
    </citation>
    <scope>NUCLEOTIDE SEQUENCE [LARGE SCALE GENOMIC DNA]</scope>
    <source>
        <strain evidence="2 3">0861</strain>
    </source>
</reference>
<proteinExistence type="predicted"/>
<dbReference type="Proteomes" id="UP000076552">
    <property type="component" value="Unassembled WGS sequence"/>
</dbReference>
<feature type="compositionally biased region" description="Polar residues" evidence="1">
    <location>
        <begin position="1431"/>
        <end position="1447"/>
    </location>
</feature>
<feature type="region of interest" description="Disordered" evidence="1">
    <location>
        <begin position="1418"/>
        <end position="1622"/>
    </location>
</feature>
<feature type="compositionally biased region" description="Basic residues" evidence="1">
    <location>
        <begin position="1567"/>
        <end position="1576"/>
    </location>
</feature>
<evidence type="ECO:0000256" key="1">
    <source>
        <dbReference type="SAM" id="MobiDB-lite"/>
    </source>
</evidence>
<name>A0A161VSK2_9PEZI</name>
<sequence length="1850" mass="209287">MAPSEKGGAEPQQRYNALIKPTDGGWITIHDEFKDMLAQPTLRIEQVLNSYFTAHERKLFMPVTEPLSLRTCQEDNARRYHCLIAGRFKGCHPSLAMKFTMLYFGLPVEPILSELVENAKPDFDVDDWDELYDVEVRPPLHFLTAHDERNYGRDHMRGTEAHFSTIPVPASQMPESTAAQELSLRGGGYDGEDLDMEGVRPPTSGRVSVNAGQGRQPAGSEVLDDDQEEDNLDNGLTFPGVFDPNRPTQASSFDVGRLLTSSMRQSSGSRPNITSAFGAATSRPRTRVRFEEQSVETSQVHGYVPLYGYQGRIMFKPDDPSTFEAASRKLLSLRRRDGCDLVLVEFDRISKQVTKSFHDNVPLTPGGALANRLIQKAKSDPNWAWFVLRQGESDPQGWEPPKALFSSSLIKLSHLDENGHENVSYCNIPSRTLYFDDSKPANSTHSPSKPWGANQYMMFLATAQQVLTGVPDRPGAGHYDIVISADDERTGAYSMRWYGGIEIHRGLLDLMHPFFAKGKPFVVESRPLPKDSIVFYLPGGVANTVNELRDRECLRQASSEDPYPNALQKVNAMTKGLDMPRIISYRIWRGIDYFNPLVRNPPGDYKPVMWNPQNVEAQKQGQDQETLSKFIVNAVDNRREPCRFFVIQPIYERNNVCKIETPRANNGSSGFLLDSDTMEALKVKVQSLYRDDPKIQYDPQRDSMLIAPIMKDGNSGRRNPVHFILRHDAADYELVMIRRLSVAPTMRITVLKNDNIDFVKCIAKEMDGKPQWGPRYGQVTPLRPELSLPTIAQPIDDQYFAAQKQLGEASREMTKMPERHPRELSWETQPSVYDNGIYNPSFPINAPPVESVMRTGGTRVPMITKNVLTVTEQREVQGTLWNTRGMVLDRISECPYQGCNFTHRVDQDKKLVRHLEENHAGQKCPWCDTLFFPFWSRKQKEAHYKSAHAGQLRSMLEHPQNPAPPPQKSQTSTAGKPRDASVPLTPPLSSFKIMERARLPAGPLPRPVPPPKASEKEADYRYCDRCGRDHTQLRGRADRERHDRVCVPLAEGGGLCTFCEACGDREWKTERDAKEFAPFDDHPHKCRGTVHRNKPHCTKCGLSMNEMTDEVIDRHRTYCAGYYGTMGCFCPYCQRHFVNDKTQDPIEDIKRHVLECNKRDPKKATPYEIYPETYWKDQDVPADPLYVGHAASAVLVRKQRRPNGPTRYLSFPLMWYEKSGPMPTQDPPAECKIPGCREPLFGLTPSEVLGHFETNHEGQPQKQCPLCHLSFKRPKDECETKPGLGEWEDRKAQVSHMECHVYQLWDLLAAKGPPPPITNREPFYAGHSLWDPDNERALDRRDKRCPHFDKCGAMVGFMNQKQWNRHMETAHAAEDFELRVSCDRMTDIRTVFEDRERQRIREGKQPIAGQVRPVSKLDEPEKMMTGASGRELTTTDPTVQPHNQSAARGTKAGDEIPKTIRPRTVGPKGTRLEDIVSRGSRPEGGGPHKQPETQATDPTRQEDGTAAKPRNPTEKPGKATRKTAKPPRPTGRPTGKARSKPVSGLKPKIAAPARSFDADDDMYCSRCFRKAPKRGSKAQIPDGDPTRQEQIDAHSDPRRSCRIRPQEGRVKFKQNGEPNLPSRVGWIRRDDLKFKDIRDAFVRDNPNLERTMCPTDLQWKRTYSKWAHDPNNENNEDAWGLPYRPRIDQDGEDSEEDDGEADYVEGDDEARDEDEYEGVDEEEEDLEGDGGAEDEEEQEEQGGEDGSGDGAEGNLENRRRRKRKLFRGVQPHDPTYRDHGDGDSLSEEDPSELVPESGGEGDGNSGSGGKKRKRYATDLTGPEQAGKKNKTQDRERKKAKVSEGGQGNKM</sequence>
<evidence type="ECO:0000313" key="3">
    <source>
        <dbReference type="Proteomes" id="UP000076552"/>
    </source>
</evidence>
<dbReference type="EMBL" id="LFIV01000034">
    <property type="protein sequence ID" value="KZL74265.1"/>
    <property type="molecule type" value="Genomic_DNA"/>
</dbReference>
<feature type="region of interest" description="Disordered" evidence="1">
    <location>
        <begin position="956"/>
        <end position="990"/>
    </location>
</feature>
<evidence type="ECO:0000313" key="2">
    <source>
        <dbReference type="EMBL" id="KZL74265.1"/>
    </source>
</evidence>
<feature type="compositionally biased region" description="Acidic residues" evidence="1">
    <location>
        <begin position="222"/>
        <end position="232"/>
    </location>
</feature>
<feature type="compositionally biased region" description="Basic and acidic residues" evidence="1">
    <location>
        <begin position="1584"/>
        <end position="1610"/>
    </location>
</feature>
<keyword evidence="3" id="KW-1185">Reference proteome</keyword>
<protein>
    <submittedName>
        <fullName evidence="2">Uncharacterized protein</fullName>
    </submittedName>
</protein>
<feature type="region of interest" description="Disordered" evidence="1">
    <location>
        <begin position="1666"/>
        <end position="1850"/>
    </location>
</feature>
<feature type="region of interest" description="Disordered" evidence="1">
    <location>
        <begin position="170"/>
        <end position="236"/>
    </location>
</feature>
<feature type="compositionally biased region" description="Basic and acidic residues" evidence="1">
    <location>
        <begin position="1499"/>
        <end position="1517"/>
    </location>
</feature>
<feature type="compositionally biased region" description="Acidic residues" evidence="1">
    <location>
        <begin position="1690"/>
        <end position="1747"/>
    </location>
</feature>
<gene>
    <name evidence="2" type="ORF">CT0861_05626</name>
</gene>
<accession>A0A161VSK2</accession>
<feature type="compositionally biased region" description="Gly residues" evidence="1">
    <location>
        <begin position="1798"/>
        <end position="1808"/>
    </location>
</feature>
<comment type="caution">
    <text evidence="2">The sequence shown here is derived from an EMBL/GenBank/DDBJ whole genome shotgun (WGS) entry which is preliminary data.</text>
</comment>
<organism evidence="2 3">
    <name type="scientific">Colletotrichum tofieldiae</name>
    <dbReference type="NCBI Taxonomy" id="708197"/>
    <lineage>
        <taxon>Eukaryota</taxon>
        <taxon>Fungi</taxon>
        <taxon>Dikarya</taxon>
        <taxon>Ascomycota</taxon>
        <taxon>Pezizomycotina</taxon>
        <taxon>Sordariomycetes</taxon>
        <taxon>Hypocreomycetidae</taxon>
        <taxon>Glomerellales</taxon>
        <taxon>Glomerellaceae</taxon>
        <taxon>Colletotrichum</taxon>
        <taxon>Colletotrichum spaethianum species complex</taxon>
    </lineage>
</organism>